<proteinExistence type="predicted"/>
<evidence type="ECO:0000256" key="2">
    <source>
        <dbReference type="SAM" id="Phobius"/>
    </source>
</evidence>
<keyword evidence="2" id="KW-0812">Transmembrane</keyword>
<feature type="transmembrane region" description="Helical" evidence="2">
    <location>
        <begin position="28"/>
        <end position="49"/>
    </location>
</feature>
<keyword evidence="2" id="KW-1133">Transmembrane helix</keyword>
<dbReference type="Pfam" id="PF00018">
    <property type="entry name" value="SH3_1"/>
    <property type="match status" value="1"/>
</dbReference>
<name>A0ABU8Y6P7_9MICO</name>
<dbReference type="PROSITE" id="PS50002">
    <property type="entry name" value="SH3"/>
    <property type="match status" value="1"/>
</dbReference>
<accession>A0ABU8Y6P7</accession>
<keyword evidence="1" id="KW-0728">SH3 domain</keyword>
<dbReference type="InterPro" id="IPR001452">
    <property type="entry name" value="SH3_domain"/>
</dbReference>
<dbReference type="RefSeq" id="WP_340196589.1">
    <property type="nucleotide sequence ID" value="NZ_JBBKAP010000042.1"/>
</dbReference>
<evidence type="ECO:0000313" key="5">
    <source>
        <dbReference type="Proteomes" id="UP001370299"/>
    </source>
</evidence>
<organism evidence="4 5">
    <name type="scientific">Curtobacterium citreum</name>
    <dbReference type="NCBI Taxonomy" id="2036"/>
    <lineage>
        <taxon>Bacteria</taxon>
        <taxon>Bacillati</taxon>
        <taxon>Actinomycetota</taxon>
        <taxon>Actinomycetes</taxon>
        <taxon>Micrococcales</taxon>
        <taxon>Microbacteriaceae</taxon>
        <taxon>Curtobacterium</taxon>
    </lineage>
</organism>
<evidence type="ECO:0000256" key="1">
    <source>
        <dbReference type="ARBA" id="ARBA00022443"/>
    </source>
</evidence>
<feature type="transmembrane region" description="Helical" evidence="2">
    <location>
        <begin position="55"/>
        <end position="73"/>
    </location>
</feature>
<dbReference type="InterPro" id="IPR036028">
    <property type="entry name" value="SH3-like_dom_sf"/>
</dbReference>
<dbReference type="SUPFAM" id="SSF50044">
    <property type="entry name" value="SH3-domain"/>
    <property type="match status" value="1"/>
</dbReference>
<dbReference type="EMBL" id="JBBLYY010000023">
    <property type="protein sequence ID" value="MEK0170515.1"/>
    <property type="molecule type" value="Genomic_DNA"/>
</dbReference>
<dbReference type="Gene3D" id="2.30.30.40">
    <property type="entry name" value="SH3 Domains"/>
    <property type="match status" value="1"/>
</dbReference>
<evidence type="ECO:0000259" key="3">
    <source>
        <dbReference type="PROSITE" id="PS50002"/>
    </source>
</evidence>
<gene>
    <name evidence="4" type="ORF">WMN62_03435</name>
</gene>
<keyword evidence="2" id="KW-0472">Membrane</keyword>
<sequence length="196" mass="21416">MSSWWDRTDPTDRPELTNRAPAGLVESWWNVVAGAVLLIGLPVIVLSGGFSPARIAFALFGLAIMVALELVFLRKLTQRIAGRRALRLVTADHEVPERAPLTIRPGDVVQVGARDTEWPAFVFVTTEHGTGWVPARHLDIDGSAGTVRVGYDTTELPARSGEIVDLVADDPESGWSWCRNADGREGWVPRRVLTAA</sequence>
<reference evidence="4 5" key="1">
    <citation type="submission" date="2024-03" db="EMBL/GenBank/DDBJ databases">
        <title>Whole genomes of four grape xylem sap localized bacterial endophytes.</title>
        <authorList>
            <person name="Kumar G."/>
            <person name="Savka M.A."/>
        </authorList>
    </citation>
    <scope>NUCLEOTIDE SEQUENCE [LARGE SCALE GENOMIC DNA]</scope>
    <source>
        <strain evidence="4 5">RIT_GXS8</strain>
    </source>
</reference>
<keyword evidence="5" id="KW-1185">Reference proteome</keyword>
<dbReference type="Proteomes" id="UP001370299">
    <property type="component" value="Unassembled WGS sequence"/>
</dbReference>
<comment type="caution">
    <text evidence="4">The sequence shown here is derived from an EMBL/GenBank/DDBJ whole genome shotgun (WGS) entry which is preliminary data.</text>
</comment>
<evidence type="ECO:0000313" key="4">
    <source>
        <dbReference type="EMBL" id="MEK0170515.1"/>
    </source>
</evidence>
<protein>
    <submittedName>
        <fullName evidence="4">SH3 domain-containing protein</fullName>
    </submittedName>
</protein>
<feature type="domain" description="SH3" evidence="3">
    <location>
        <begin position="140"/>
        <end position="196"/>
    </location>
</feature>